<dbReference type="InterPro" id="IPR002223">
    <property type="entry name" value="Kunitz_BPTI"/>
</dbReference>
<dbReference type="OrthoDB" id="5868777at2759"/>
<feature type="non-terminal residue" evidence="2">
    <location>
        <position position="1"/>
    </location>
</feature>
<feature type="non-terminal residue" evidence="2">
    <location>
        <position position="340"/>
    </location>
</feature>
<dbReference type="PROSITE" id="PS50279">
    <property type="entry name" value="BPTI_KUNITZ_2"/>
    <property type="match status" value="1"/>
</dbReference>
<dbReference type="Proteomes" id="UP000230423">
    <property type="component" value="Unassembled WGS sequence"/>
</dbReference>
<dbReference type="SUPFAM" id="SSF57362">
    <property type="entry name" value="BPTI-like"/>
    <property type="match status" value="1"/>
</dbReference>
<name>A0A2G9TNT9_TELCI</name>
<evidence type="ECO:0000259" key="1">
    <source>
        <dbReference type="PROSITE" id="PS50279"/>
    </source>
</evidence>
<dbReference type="CDD" id="cd00109">
    <property type="entry name" value="Kunitz-type"/>
    <property type="match status" value="1"/>
</dbReference>
<dbReference type="SMART" id="SM00131">
    <property type="entry name" value="KU"/>
    <property type="match status" value="1"/>
</dbReference>
<organism evidence="2 3">
    <name type="scientific">Teladorsagia circumcincta</name>
    <name type="common">Brown stomach worm</name>
    <name type="synonym">Ostertagia circumcincta</name>
    <dbReference type="NCBI Taxonomy" id="45464"/>
    <lineage>
        <taxon>Eukaryota</taxon>
        <taxon>Metazoa</taxon>
        <taxon>Ecdysozoa</taxon>
        <taxon>Nematoda</taxon>
        <taxon>Chromadorea</taxon>
        <taxon>Rhabditida</taxon>
        <taxon>Rhabditina</taxon>
        <taxon>Rhabditomorpha</taxon>
        <taxon>Strongyloidea</taxon>
        <taxon>Trichostrongylidae</taxon>
        <taxon>Teladorsagia</taxon>
    </lineage>
</organism>
<feature type="domain" description="BPTI/Kunitz inhibitor" evidence="1">
    <location>
        <begin position="68"/>
        <end position="124"/>
    </location>
</feature>
<dbReference type="InterPro" id="IPR028150">
    <property type="entry name" value="Lustrin_cystein"/>
</dbReference>
<proteinExistence type="predicted"/>
<protein>
    <submittedName>
        <fullName evidence="2">Kunitz/Bovine pancreatic trypsin inhibitor domain protein</fullName>
    </submittedName>
</protein>
<keyword evidence="3" id="KW-1185">Reference proteome</keyword>
<reference evidence="2 3" key="1">
    <citation type="submission" date="2015-09" db="EMBL/GenBank/DDBJ databases">
        <title>Draft genome of the parasitic nematode Teladorsagia circumcincta isolate WARC Sus (inbred).</title>
        <authorList>
            <person name="Mitreva M."/>
        </authorList>
    </citation>
    <scope>NUCLEOTIDE SEQUENCE [LARGE SCALE GENOMIC DNA]</scope>
    <source>
        <strain evidence="2 3">S</strain>
    </source>
</reference>
<dbReference type="InterPro" id="IPR053014">
    <property type="entry name" value="Cuticle_assoc_divergent"/>
</dbReference>
<accession>A0A2G9TNT9</accession>
<dbReference type="SMART" id="SM00289">
    <property type="entry name" value="WR1"/>
    <property type="match status" value="4"/>
</dbReference>
<sequence length="340" mass="37367">CNVSEDHRFGLERSRNAVRPTISARCRMSVESIKESAVPENVSKFWVSGENKFGFSRRKLPNITETICAQPLRVGDCTENVKRYWYNAKARQCQMFEYTGCPYGGTPLRDHSGMVAVCSGQEDCPSSHECSPVVVGHGSINRCCPTRDGCPPGNFVFINDAGDTATCDPFNPPNAPCPESFTCQWSTSNQSPKAKQCPHGYSCQINTKRTQYICCSTPELTSQVCPSGRVPYLINGLPQRCTKQRCPRGYECTYKDHDYLCCSSAGKISGKQQSSTSTAGPTGVVEKCPRGNPLIYPSTRLPVVCTPGKKSCPIGFACQQSISSEQFICCPSRYRMSAFP</sequence>
<evidence type="ECO:0000313" key="2">
    <source>
        <dbReference type="EMBL" id="PIO59000.1"/>
    </source>
</evidence>
<gene>
    <name evidence="2" type="ORF">TELCIR_19549</name>
</gene>
<dbReference type="PANTHER" id="PTHR46339">
    <property type="entry name" value="PROTEIN CBG15282-RELATED"/>
    <property type="match status" value="1"/>
</dbReference>
<dbReference type="AlphaFoldDB" id="A0A2G9TNT9"/>
<dbReference type="InterPro" id="IPR006150">
    <property type="entry name" value="Cys_repeat_1"/>
</dbReference>
<evidence type="ECO:0000313" key="3">
    <source>
        <dbReference type="Proteomes" id="UP000230423"/>
    </source>
</evidence>
<dbReference type="Pfam" id="PF00014">
    <property type="entry name" value="Kunitz_BPTI"/>
    <property type="match status" value="1"/>
</dbReference>
<dbReference type="EMBL" id="KZ359123">
    <property type="protein sequence ID" value="PIO59000.1"/>
    <property type="molecule type" value="Genomic_DNA"/>
</dbReference>
<dbReference type="Gene3D" id="4.10.410.10">
    <property type="entry name" value="Pancreatic trypsin inhibitor Kunitz domain"/>
    <property type="match status" value="1"/>
</dbReference>
<dbReference type="InterPro" id="IPR036880">
    <property type="entry name" value="Kunitz_BPTI_sf"/>
</dbReference>
<dbReference type="Pfam" id="PF14625">
    <property type="entry name" value="Lustrin_cystein"/>
    <property type="match status" value="4"/>
</dbReference>
<dbReference type="GO" id="GO:0004867">
    <property type="term" value="F:serine-type endopeptidase inhibitor activity"/>
    <property type="evidence" value="ECO:0007669"/>
    <property type="project" value="InterPro"/>
</dbReference>